<dbReference type="Gene3D" id="2.60.40.1180">
    <property type="entry name" value="Golgi alpha-mannosidase II"/>
    <property type="match status" value="1"/>
</dbReference>
<evidence type="ECO:0000313" key="3">
    <source>
        <dbReference type="EMBL" id="CEK87310.1"/>
    </source>
</evidence>
<evidence type="ECO:0000259" key="1">
    <source>
        <dbReference type="Pfam" id="PF00128"/>
    </source>
</evidence>
<dbReference type="AlphaFoldDB" id="A0A0B7B5B9"/>
<sequence>MESMPDLNLRSTKVREALKNILKFWLELGVDGFYIRHADYLFEDYDLRDGIYNETNVNLTLLAGDVVNNNKFMRGLTENFDMFARWRAFLDDYGNMTNQYRILFADVDSSFEHVRKYYGMFNRDGVDFPLNEFSLHLNDTTVAEDIRNIVQNWTDNMAKNHWPNWMGGNDRTQRLVDRLGAAAGPYLILIMLLPGTPYVYYGDEIGLSAVNNISSTQQHQTMGLPMRGLQQWNNNTYAGFCMQGCSSAPWMNTNPEYKNQMNVEAQKKDLGSVWNLFRNLTILRKENPAFEYGDYAKGIQDDEVFSFVREYDGQHGFLVALNFVNKTVNKAYTGVHETIPGSAKVELVTGAGATHSKGDNADLTNLPLAPFEGIVVSWDYQAKEL</sequence>
<proteinExistence type="predicted"/>
<dbReference type="EMBL" id="HACG01040440">
    <property type="protein sequence ID" value="CEK87305.1"/>
    <property type="molecule type" value="Transcribed_RNA"/>
</dbReference>
<dbReference type="InterPro" id="IPR013780">
    <property type="entry name" value="Glyco_hydro_b"/>
</dbReference>
<dbReference type="PANTHER" id="PTHR10357:SF179">
    <property type="entry name" value="NEUTRAL AND BASIC AMINO ACID TRANSPORT PROTEIN RBAT"/>
    <property type="match status" value="1"/>
</dbReference>
<dbReference type="SUPFAM" id="SSF51445">
    <property type="entry name" value="(Trans)glycosidases"/>
    <property type="match status" value="1"/>
</dbReference>
<name>A0A0B7B5B9_9EUPU</name>
<evidence type="ECO:0000313" key="2">
    <source>
        <dbReference type="EMBL" id="CEK87305.1"/>
    </source>
</evidence>
<dbReference type="Pfam" id="PF00128">
    <property type="entry name" value="Alpha-amylase"/>
    <property type="match status" value="1"/>
</dbReference>
<protein>
    <recommendedName>
        <fullName evidence="1">Glycosyl hydrolase family 13 catalytic domain-containing protein</fullName>
    </recommendedName>
</protein>
<accession>A0A0B7B5B9</accession>
<reference evidence="3" key="1">
    <citation type="submission" date="2014-12" db="EMBL/GenBank/DDBJ databases">
        <title>Insight into the proteome of Arion vulgaris.</title>
        <authorList>
            <person name="Aradska J."/>
            <person name="Bulat T."/>
            <person name="Smidak R."/>
            <person name="Sarate P."/>
            <person name="Gangsoo J."/>
            <person name="Sialana F."/>
            <person name="Bilban M."/>
            <person name="Lubec G."/>
        </authorList>
    </citation>
    <scope>NUCLEOTIDE SEQUENCE</scope>
    <source>
        <tissue evidence="3">Skin</tissue>
    </source>
</reference>
<dbReference type="InterPro" id="IPR017853">
    <property type="entry name" value="GH"/>
</dbReference>
<feature type="domain" description="Glycosyl hydrolase family 13 catalytic" evidence="1">
    <location>
        <begin position="2"/>
        <end position="293"/>
    </location>
</feature>
<dbReference type="Gene3D" id="3.20.20.80">
    <property type="entry name" value="Glycosidases"/>
    <property type="match status" value="1"/>
</dbReference>
<dbReference type="PANTHER" id="PTHR10357">
    <property type="entry name" value="ALPHA-AMYLASE FAMILY MEMBER"/>
    <property type="match status" value="1"/>
</dbReference>
<dbReference type="InterPro" id="IPR006047">
    <property type="entry name" value="GH13_cat_dom"/>
</dbReference>
<dbReference type="GO" id="GO:0005975">
    <property type="term" value="P:carbohydrate metabolic process"/>
    <property type="evidence" value="ECO:0007669"/>
    <property type="project" value="InterPro"/>
</dbReference>
<dbReference type="EMBL" id="HACG01040445">
    <property type="protein sequence ID" value="CEK87310.1"/>
    <property type="molecule type" value="Transcribed_RNA"/>
</dbReference>
<gene>
    <name evidence="3" type="primary">ORF158506</name>
    <name evidence="2" type="synonym">ORF158490</name>
</gene>
<organism evidence="3">
    <name type="scientific">Arion vulgaris</name>
    <dbReference type="NCBI Taxonomy" id="1028688"/>
    <lineage>
        <taxon>Eukaryota</taxon>
        <taxon>Metazoa</taxon>
        <taxon>Spiralia</taxon>
        <taxon>Lophotrochozoa</taxon>
        <taxon>Mollusca</taxon>
        <taxon>Gastropoda</taxon>
        <taxon>Heterobranchia</taxon>
        <taxon>Euthyneura</taxon>
        <taxon>Panpulmonata</taxon>
        <taxon>Eupulmonata</taxon>
        <taxon>Stylommatophora</taxon>
        <taxon>Helicina</taxon>
        <taxon>Arionoidea</taxon>
        <taxon>Arionidae</taxon>
        <taxon>Arion</taxon>
    </lineage>
</organism>